<dbReference type="AlphaFoldDB" id="A0A7Y9YDV3"/>
<evidence type="ECO:0000256" key="1">
    <source>
        <dbReference type="ARBA" id="ARBA00001947"/>
    </source>
</evidence>
<dbReference type="Pfam" id="PF00753">
    <property type="entry name" value="Lactamase_B"/>
    <property type="match status" value="1"/>
</dbReference>
<name>A0A7Y9YDV3_9ACTN</name>
<keyword evidence="5" id="KW-0862">Zinc</keyword>
<dbReference type="EMBL" id="JACBZI010000001">
    <property type="protein sequence ID" value="NYI10393.1"/>
    <property type="molecule type" value="Genomic_DNA"/>
</dbReference>
<keyword evidence="4 7" id="KW-0378">Hydrolase</keyword>
<evidence type="ECO:0000313" key="8">
    <source>
        <dbReference type="Proteomes" id="UP000537326"/>
    </source>
</evidence>
<comment type="similarity">
    <text evidence="2">Belongs to the metallo-beta-lactamase superfamily.</text>
</comment>
<comment type="caution">
    <text evidence="7">The sequence shown here is derived from an EMBL/GenBank/DDBJ whole genome shotgun (WGS) entry which is preliminary data.</text>
</comment>
<dbReference type="PANTHER" id="PTHR42978:SF2">
    <property type="entry name" value="102 KBASES UNSTABLE REGION: FROM 1 TO 119443"/>
    <property type="match status" value="1"/>
</dbReference>
<organism evidence="7 8">
    <name type="scientific">Nocardioides marinus</name>
    <dbReference type="NCBI Taxonomy" id="374514"/>
    <lineage>
        <taxon>Bacteria</taxon>
        <taxon>Bacillati</taxon>
        <taxon>Actinomycetota</taxon>
        <taxon>Actinomycetes</taxon>
        <taxon>Propionibacteriales</taxon>
        <taxon>Nocardioidaceae</taxon>
        <taxon>Nocardioides</taxon>
    </lineage>
</organism>
<evidence type="ECO:0000256" key="4">
    <source>
        <dbReference type="ARBA" id="ARBA00022801"/>
    </source>
</evidence>
<evidence type="ECO:0000313" key="7">
    <source>
        <dbReference type="EMBL" id="NYI10393.1"/>
    </source>
</evidence>
<dbReference type="SUPFAM" id="SSF56281">
    <property type="entry name" value="Metallo-hydrolase/oxidoreductase"/>
    <property type="match status" value="1"/>
</dbReference>
<keyword evidence="3" id="KW-0479">Metal-binding</keyword>
<dbReference type="InterPro" id="IPR051013">
    <property type="entry name" value="MBL_superfamily_lactonases"/>
</dbReference>
<accession>A0A7Y9YDV3</accession>
<sequence>MPRVSRVSVLQVGRVRVRPDNVAGTWRPMLWWTAFSRAWTGWLPVNVVVVEHDRGVLLVDTGQSRASMEPGYHPGGLLGWAYRRQAEFVVDADDDLAARLAGLGLTPADVDTVVLTHLHQDHAGNVGLLPHARVLVSADELSLLDESRPAAHGVLPEHVAPPSVTFTPVRPTPLSTPVGPFTTGTDLYDDGTLVLLPTPGHSRGSQSLLVRRPDADPLLVVGDLTYDPSLLATERVPGTGATGQQRASTRAVNALVGAEPGLRVIAAHDPAAADRASGGHT</sequence>
<dbReference type="SMART" id="SM00849">
    <property type="entry name" value="Lactamase_B"/>
    <property type="match status" value="1"/>
</dbReference>
<reference evidence="7 8" key="1">
    <citation type="submission" date="2020-07" db="EMBL/GenBank/DDBJ databases">
        <title>Sequencing the genomes of 1000 actinobacteria strains.</title>
        <authorList>
            <person name="Klenk H.-P."/>
        </authorList>
    </citation>
    <scope>NUCLEOTIDE SEQUENCE [LARGE SCALE GENOMIC DNA]</scope>
    <source>
        <strain evidence="7 8">DSM 18248</strain>
    </source>
</reference>
<evidence type="ECO:0000256" key="2">
    <source>
        <dbReference type="ARBA" id="ARBA00007749"/>
    </source>
</evidence>
<dbReference type="CDD" id="cd07729">
    <property type="entry name" value="AHL_lactonase_MBL-fold"/>
    <property type="match status" value="1"/>
</dbReference>
<proteinExistence type="inferred from homology"/>
<comment type="cofactor">
    <cofactor evidence="1">
        <name>Zn(2+)</name>
        <dbReference type="ChEBI" id="CHEBI:29105"/>
    </cofactor>
</comment>
<gene>
    <name evidence="7" type="ORF">BKA05_001908</name>
</gene>
<dbReference type="Proteomes" id="UP000537326">
    <property type="component" value="Unassembled WGS sequence"/>
</dbReference>
<dbReference type="InterPro" id="IPR001279">
    <property type="entry name" value="Metallo-B-lactamas"/>
</dbReference>
<evidence type="ECO:0000256" key="3">
    <source>
        <dbReference type="ARBA" id="ARBA00022723"/>
    </source>
</evidence>
<dbReference type="RefSeq" id="WP_179531240.1">
    <property type="nucleotide sequence ID" value="NZ_BAAAPP010000003.1"/>
</dbReference>
<feature type="domain" description="Metallo-beta-lactamase" evidence="6">
    <location>
        <begin position="44"/>
        <end position="268"/>
    </location>
</feature>
<dbReference type="Gene3D" id="3.60.15.10">
    <property type="entry name" value="Ribonuclease Z/Hydroxyacylglutathione hydrolase-like"/>
    <property type="match status" value="1"/>
</dbReference>
<dbReference type="GO" id="GO:0046872">
    <property type="term" value="F:metal ion binding"/>
    <property type="evidence" value="ECO:0007669"/>
    <property type="project" value="UniProtKB-KW"/>
</dbReference>
<evidence type="ECO:0000259" key="6">
    <source>
        <dbReference type="SMART" id="SM00849"/>
    </source>
</evidence>
<dbReference type="GO" id="GO:0016787">
    <property type="term" value="F:hydrolase activity"/>
    <property type="evidence" value="ECO:0007669"/>
    <property type="project" value="UniProtKB-KW"/>
</dbReference>
<dbReference type="PANTHER" id="PTHR42978">
    <property type="entry name" value="QUORUM-QUENCHING LACTONASE YTNP-RELATED-RELATED"/>
    <property type="match status" value="1"/>
</dbReference>
<dbReference type="InterPro" id="IPR036866">
    <property type="entry name" value="RibonucZ/Hydroxyglut_hydro"/>
</dbReference>
<evidence type="ECO:0000256" key="5">
    <source>
        <dbReference type="ARBA" id="ARBA00022833"/>
    </source>
</evidence>
<keyword evidence="8" id="KW-1185">Reference proteome</keyword>
<protein>
    <submittedName>
        <fullName evidence="7">Glyoxylase-like metal-dependent hydrolase (Beta-lactamase superfamily II)</fullName>
    </submittedName>
</protein>